<dbReference type="Pfam" id="PF00535">
    <property type="entry name" value="Glycos_transf_2"/>
    <property type="match status" value="1"/>
</dbReference>
<proteinExistence type="predicted"/>
<evidence type="ECO:0000313" key="2">
    <source>
        <dbReference type="EMBL" id="QDT14177.1"/>
    </source>
</evidence>
<dbReference type="InterPro" id="IPR001173">
    <property type="entry name" value="Glyco_trans_2-like"/>
</dbReference>
<dbReference type="OrthoDB" id="9800276at2"/>
<dbReference type="InterPro" id="IPR029044">
    <property type="entry name" value="Nucleotide-diphossugar_trans"/>
</dbReference>
<gene>
    <name evidence="2" type="primary">epsE_1</name>
    <name evidence="2" type="ORF">CA12_02450</name>
</gene>
<dbReference type="RefSeq" id="WP_145356810.1">
    <property type="nucleotide sequence ID" value="NZ_CP036265.1"/>
</dbReference>
<dbReference type="GO" id="GO:0016757">
    <property type="term" value="F:glycosyltransferase activity"/>
    <property type="evidence" value="ECO:0007669"/>
    <property type="project" value="UniProtKB-KW"/>
</dbReference>
<organism evidence="2 3">
    <name type="scientific">Alienimonas californiensis</name>
    <dbReference type="NCBI Taxonomy" id="2527989"/>
    <lineage>
        <taxon>Bacteria</taxon>
        <taxon>Pseudomonadati</taxon>
        <taxon>Planctomycetota</taxon>
        <taxon>Planctomycetia</taxon>
        <taxon>Planctomycetales</taxon>
        <taxon>Planctomycetaceae</taxon>
        <taxon>Alienimonas</taxon>
    </lineage>
</organism>
<evidence type="ECO:0000259" key="1">
    <source>
        <dbReference type="Pfam" id="PF00535"/>
    </source>
</evidence>
<keyword evidence="2" id="KW-0808">Transferase</keyword>
<dbReference type="CDD" id="cd00761">
    <property type="entry name" value="Glyco_tranf_GTA_type"/>
    <property type="match status" value="1"/>
</dbReference>
<accession>A0A517P468</accession>
<evidence type="ECO:0000313" key="3">
    <source>
        <dbReference type="Proteomes" id="UP000318741"/>
    </source>
</evidence>
<sequence>MSADAAADTNSPGPAVSVILPTYDRADFLPDAFAAIAGQTFRDWELIIVDDGSTDATPQVVEDFAAQSDRPVVSLRQDNSGAYAARAHGLRAARGGRIAFYDSDDVWLPDHLATLGGALNAHPDVGWAFSTSLHVVGSPLAVFDIPGERPVPEPLRPFAVPSGGGHRLDGAGLAATLILHDVNPGLQFSLIRREVFDQARLRPDLRNGGDRVFLAAAARAGVGLMHVAATTGLYRLHGNHSSLVEGTGGRVTAEKTARVYESLTTGFRDLLNEGGWTAEERAALRERLGNDLFWGLGYNGYWSLGRHAEALQVFREAVALRPRHLPFRKTLLACRIRGLLGLAPPREPVA</sequence>
<feature type="domain" description="Glycosyltransferase 2-like" evidence="1">
    <location>
        <begin position="17"/>
        <end position="124"/>
    </location>
</feature>
<dbReference type="Gene3D" id="3.90.550.10">
    <property type="entry name" value="Spore Coat Polysaccharide Biosynthesis Protein SpsA, Chain A"/>
    <property type="match status" value="1"/>
</dbReference>
<protein>
    <submittedName>
        <fullName evidence="2">Glycosyltransferase EpsE</fullName>
        <ecNumber evidence="2">2.4.-.-</ecNumber>
    </submittedName>
</protein>
<keyword evidence="2" id="KW-0328">Glycosyltransferase</keyword>
<dbReference type="SUPFAM" id="SSF53448">
    <property type="entry name" value="Nucleotide-diphospho-sugar transferases"/>
    <property type="match status" value="1"/>
</dbReference>
<name>A0A517P468_9PLAN</name>
<reference evidence="2 3" key="1">
    <citation type="submission" date="2019-02" db="EMBL/GenBank/DDBJ databases">
        <title>Deep-cultivation of Planctomycetes and their phenomic and genomic characterization uncovers novel biology.</title>
        <authorList>
            <person name="Wiegand S."/>
            <person name="Jogler M."/>
            <person name="Boedeker C."/>
            <person name="Pinto D."/>
            <person name="Vollmers J."/>
            <person name="Rivas-Marin E."/>
            <person name="Kohn T."/>
            <person name="Peeters S.H."/>
            <person name="Heuer A."/>
            <person name="Rast P."/>
            <person name="Oberbeckmann S."/>
            <person name="Bunk B."/>
            <person name="Jeske O."/>
            <person name="Meyerdierks A."/>
            <person name="Storesund J.E."/>
            <person name="Kallscheuer N."/>
            <person name="Luecker S."/>
            <person name="Lage O.M."/>
            <person name="Pohl T."/>
            <person name="Merkel B.J."/>
            <person name="Hornburger P."/>
            <person name="Mueller R.-W."/>
            <person name="Bruemmer F."/>
            <person name="Labrenz M."/>
            <person name="Spormann A.M."/>
            <person name="Op den Camp H."/>
            <person name="Overmann J."/>
            <person name="Amann R."/>
            <person name="Jetten M.S.M."/>
            <person name="Mascher T."/>
            <person name="Medema M.H."/>
            <person name="Devos D.P."/>
            <person name="Kaster A.-K."/>
            <person name="Ovreas L."/>
            <person name="Rohde M."/>
            <person name="Galperin M.Y."/>
            <person name="Jogler C."/>
        </authorList>
    </citation>
    <scope>NUCLEOTIDE SEQUENCE [LARGE SCALE GENOMIC DNA]</scope>
    <source>
        <strain evidence="2 3">CA12</strain>
    </source>
</reference>
<dbReference type="AlphaFoldDB" id="A0A517P468"/>
<dbReference type="EC" id="2.4.-.-" evidence="2"/>
<dbReference type="InterPro" id="IPR050834">
    <property type="entry name" value="Glycosyltransf_2"/>
</dbReference>
<dbReference type="Proteomes" id="UP000318741">
    <property type="component" value="Chromosome"/>
</dbReference>
<dbReference type="EMBL" id="CP036265">
    <property type="protein sequence ID" value="QDT14177.1"/>
    <property type="molecule type" value="Genomic_DNA"/>
</dbReference>
<keyword evidence="3" id="KW-1185">Reference proteome</keyword>
<dbReference type="KEGG" id="acaf:CA12_02450"/>
<dbReference type="PANTHER" id="PTHR43685:SF2">
    <property type="entry name" value="GLYCOSYLTRANSFERASE 2-LIKE DOMAIN-CONTAINING PROTEIN"/>
    <property type="match status" value="1"/>
</dbReference>
<dbReference type="PANTHER" id="PTHR43685">
    <property type="entry name" value="GLYCOSYLTRANSFERASE"/>
    <property type="match status" value="1"/>
</dbReference>